<dbReference type="PANTHER" id="PTHR43765:SF2">
    <property type="entry name" value="2-DEHYDROPANTOATE 2-REDUCTASE"/>
    <property type="match status" value="1"/>
</dbReference>
<dbReference type="OrthoDB" id="73846at2759"/>
<gene>
    <name evidence="10" type="ORF">DACRYDRAFT_23507</name>
</gene>
<dbReference type="GO" id="GO:0015940">
    <property type="term" value="P:pantothenate biosynthetic process"/>
    <property type="evidence" value="ECO:0007669"/>
    <property type="project" value="InterPro"/>
</dbReference>
<dbReference type="Proteomes" id="UP000030653">
    <property type="component" value="Unassembled WGS sequence"/>
</dbReference>
<evidence type="ECO:0000256" key="5">
    <source>
        <dbReference type="ARBA" id="ARBA00032024"/>
    </source>
</evidence>
<dbReference type="STRING" id="1858805.M5FRV8"/>
<evidence type="ECO:0000256" key="1">
    <source>
        <dbReference type="ARBA" id="ARBA00007870"/>
    </source>
</evidence>
<dbReference type="Gene3D" id="1.10.1040.10">
    <property type="entry name" value="N-(1-d-carboxylethyl)-l-norvaline Dehydrogenase, domain 2"/>
    <property type="match status" value="1"/>
</dbReference>
<evidence type="ECO:0000313" key="11">
    <source>
        <dbReference type="Proteomes" id="UP000030653"/>
    </source>
</evidence>
<evidence type="ECO:0000256" key="2">
    <source>
        <dbReference type="ARBA" id="ARBA00013014"/>
    </source>
</evidence>
<keyword evidence="11" id="KW-1185">Reference proteome</keyword>
<dbReference type="InterPro" id="IPR013328">
    <property type="entry name" value="6PGD_dom2"/>
</dbReference>
<dbReference type="GO" id="GO:0005739">
    <property type="term" value="C:mitochondrion"/>
    <property type="evidence" value="ECO:0007669"/>
    <property type="project" value="TreeGrafter"/>
</dbReference>
<dbReference type="HOGENOM" id="CLU_031468_10_2_1"/>
<keyword evidence="4 6" id="KW-0560">Oxidoreductase</keyword>
<dbReference type="Pfam" id="PF08546">
    <property type="entry name" value="ApbA_C"/>
    <property type="match status" value="1"/>
</dbReference>
<dbReference type="Pfam" id="PF02558">
    <property type="entry name" value="ApbA"/>
    <property type="match status" value="1"/>
</dbReference>
<dbReference type="InterPro" id="IPR013332">
    <property type="entry name" value="KPR_N"/>
</dbReference>
<comment type="similarity">
    <text evidence="1 6">Belongs to the ketopantoate reductase family.</text>
</comment>
<proteinExistence type="inferred from homology"/>
<dbReference type="InterPro" id="IPR036291">
    <property type="entry name" value="NAD(P)-bd_dom_sf"/>
</dbReference>
<dbReference type="GO" id="GO:0050661">
    <property type="term" value="F:NADP binding"/>
    <property type="evidence" value="ECO:0007669"/>
    <property type="project" value="TreeGrafter"/>
</dbReference>
<evidence type="ECO:0000256" key="3">
    <source>
        <dbReference type="ARBA" id="ARBA00022857"/>
    </source>
</evidence>
<keyword evidence="3 6" id="KW-0521">NADP</keyword>
<dbReference type="OMA" id="KFLVNCC"/>
<dbReference type="GeneID" id="63688333"/>
<dbReference type="InterPro" id="IPR050838">
    <property type="entry name" value="Ketopantoate_reductase"/>
</dbReference>
<evidence type="ECO:0000313" key="10">
    <source>
        <dbReference type="EMBL" id="EJT99975.1"/>
    </source>
</evidence>
<dbReference type="AlphaFoldDB" id="M5FRV8"/>
<dbReference type="PANTHER" id="PTHR43765">
    <property type="entry name" value="2-DEHYDROPANTOATE 2-REDUCTASE-RELATED"/>
    <property type="match status" value="1"/>
</dbReference>
<feature type="compositionally biased region" description="Polar residues" evidence="7">
    <location>
        <begin position="334"/>
        <end position="349"/>
    </location>
</feature>
<dbReference type="EMBL" id="JH795868">
    <property type="protein sequence ID" value="EJT99975.1"/>
    <property type="molecule type" value="Genomic_DNA"/>
</dbReference>
<dbReference type="InterPro" id="IPR013752">
    <property type="entry name" value="KPA_reductase"/>
</dbReference>
<feature type="domain" description="Ketopantoate reductase C-terminal" evidence="9">
    <location>
        <begin position="167"/>
        <end position="303"/>
    </location>
</feature>
<dbReference type="InterPro" id="IPR003710">
    <property type="entry name" value="ApbA"/>
</dbReference>
<evidence type="ECO:0000256" key="4">
    <source>
        <dbReference type="ARBA" id="ARBA00023002"/>
    </source>
</evidence>
<organism evidence="10 11">
    <name type="scientific">Dacryopinax primogenitus (strain DJM 731)</name>
    <name type="common">Brown rot fungus</name>
    <dbReference type="NCBI Taxonomy" id="1858805"/>
    <lineage>
        <taxon>Eukaryota</taxon>
        <taxon>Fungi</taxon>
        <taxon>Dikarya</taxon>
        <taxon>Basidiomycota</taxon>
        <taxon>Agaricomycotina</taxon>
        <taxon>Dacrymycetes</taxon>
        <taxon>Dacrymycetales</taxon>
        <taxon>Dacrymycetaceae</taxon>
        <taxon>Dacryopinax</taxon>
    </lineage>
</organism>
<feature type="domain" description="Ketopantoate reductase N-terminal" evidence="8">
    <location>
        <begin position="16"/>
        <end position="106"/>
    </location>
</feature>
<evidence type="ECO:0000259" key="8">
    <source>
        <dbReference type="Pfam" id="PF02558"/>
    </source>
</evidence>
<dbReference type="EC" id="1.1.1.169" evidence="2 6"/>
<comment type="catalytic activity">
    <reaction evidence="6">
        <text>(R)-pantoate + NADP(+) = 2-dehydropantoate + NADPH + H(+)</text>
        <dbReference type="Rhea" id="RHEA:16233"/>
        <dbReference type="ChEBI" id="CHEBI:11561"/>
        <dbReference type="ChEBI" id="CHEBI:15378"/>
        <dbReference type="ChEBI" id="CHEBI:15980"/>
        <dbReference type="ChEBI" id="CHEBI:57783"/>
        <dbReference type="ChEBI" id="CHEBI:58349"/>
        <dbReference type="EC" id="1.1.1.169"/>
    </reaction>
</comment>
<dbReference type="SUPFAM" id="SSF48179">
    <property type="entry name" value="6-phosphogluconate dehydrogenase C-terminal domain-like"/>
    <property type="match status" value="1"/>
</dbReference>
<dbReference type="InterPro" id="IPR008927">
    <property type="entry name" value="6-PGluconate_DH-like_C_sf"/>
</dbReference>
<sequence>MKQRRVPKWRQPEVGQAHPIESLILTCKAPSTLSALQRLVPRLSSNSTIVLLQNGMGVYEQLVERLFPDPEKRPHFVLASTSHGVWARGPLNVVHAGLGDFSFGIVPDPQKRRDYEASLKSGFSHLQLADISTNPAEDPQSRTLHATIHALLSLKDLNPHWESMPNMHLKLLRKLCVNCCVNPLTAIMNVTNGELLGSTEAYSILRAICKEASAVFRAHSESGDSYLPATLAMAHLTSPKLEEETMRVIGHTSRNFSSMQQDIKNGKIPTEIEYMNGYLCRLGQQYDVPTPANNMMRQMVKFKSSVGKPTPLPPVMKYWHPLGSFDLGQRERQQTTTKDSTQFRRGSVL</sequence>
<protein>
    <recommendedName>
        <fullName evidence="2 6">2-dehydropantoate 2-reductase</fullName>
        <ecNumber evidence="2 6">1.1.1.169</ecNumber>
    </recommendedName>
    <alternativeName>
        <fullName evidence="5 6">Ketopantoate reductase</fullName>
    </alternativeName>
</protein>
<evidence type="ECO:0000256" key="6">
    <source>
        <dbReference type="RuleBase" id="RU362068"/>
    </source>
</evidence>
<evidence type="ECO:0000256" key="7">
    <source>
        <dbReference type="SAM" id="MobiDB-lite"/>
    </source>
</evidence>
<name>M5FRV8_DACPD</name>
<reference evidence="10 11" key="1">
    <citation type="journal article" date="2012" name="Science">
        <title>The Paleozoic origin of enzymatic lignin decomposition reconstructed from 31 fungal genomes.</title>
        <authorList>
            <person name="Floudas D."/>
            <person name="Binder M."/>
            <person name="Riley R."/>
            <person name="Barry K."/>
            <person name="Blanchette R.A."/>
            <person name="Henrissat B."/>
            <person name="Martinez A.T."/>
            <person name="Otillar R."/>
            <person name="Spatafora J.W."/>
            <person name="Yadav J.S."/>
            <person name="Aerts A."/>
            <person name="Benoit I."/>
            <person name="Boyd A."/>
            <person name="Carlson A."/>
            <person name="Copeland A."/>
            <person name="Coutinho P.M."/>
            <person name="de Vries R.P."/>
            <person name="Ferreira P."/>
            <person name="Findley K."/>
            <person name="Foster B."/>
            <person name="Gaskell J."/>
            <person name="Glotzer D."/>
            <person name="Gorecki P."/>
            <person name="Heitman J."/>
            <person name="Hesse C."/>
            <person name="Hori C."/>
            <person name="Igarashi K."/>
            <person name="Jurgens J.A."/>
            <person name="Kallen N."/>
            <person name="Kersten P."/>
            <person name="Kohler A."/>
            <person name="Kuees U."/>
            <person name="Kumar T.K.A."/>
            <person name="Kuo A."/>
            <person name="LaButti K."/>
            <person name="Larrondo L.F."/>
            <person name="Lindquist E."/>
            <person name="Ling A."/>
            <person name="Lombard V."/>
            <person name="Lucas S."/>
            <person name="Lundell T."/>
            <person name="Martin R."/>
            <person name="McLaughlin D.J."/>
            <person name="Morgenstern I."/>
            <person name="Morin E."/>
            <person name="Murat C."/>
            <person name="Nagy L.G."/>
            <person name="Nolan M."/>
            <person name="Ohm R.A."/>
            <person name="Patyshakuliyeva A."/>
            <person name="Rokas A."/>
            <person name="Ruiz-Duenas F.J."/>
            <person name="Sabat G."/>
            <person name="Salamov A."/>
            <person name="Samejima M."/>
            <person name="Schmutz J."/>
            <person name="Slot J.C."/>
            <person name="St John F."/>
            <person name="Stenlid J."/>
            <person name="Sun H."/>
            <person name="Sun S."/>
            <person name="Syed K."/>
            <person name="Tsang A."/>
            <person name="Wiebenga A."/>
            <person name="Young D."/>
            <person name="Pisabarro A."/>
            <person name="Eastwood D.C."/>
            <person name="Martin F."/>
            <person name="Cullen D."/>
            <person name="Grigoriev I.V."/>
            <person name="Hibbett D.S."/>
        </authorList>
    </citation>
    <scope>NUCLEOTIDE SEQUENCE [LARGE SCALE GENOMIC DNA]</scope>
    <source>
        <strain evidence="10 11">DJM-731 SS1</strain>
    </source>
</reference>
<feature type="region of interest" description="Disordered" evidence="7">
    <location>
        <begin position="326"/>
        <end position="349"/>
    </location>
</feature>
<accession>M5FRV8</accession>
<dbReference type="GO" id="GO:0008677">
    <property type="term" value="F:2-dehydropantoate 2-reductase activity"/>
    <property type="evidence" value="ECO:0007669"/>
    <property type="project" value="UniProtKB-EC"/>
</dbReference>
<dbReference type="Gene3D" id="3.40.50.720">
    <property type="entry name" value="NAD(P)-binding Rossmann-like Domain"/>
    <property type="match status" value="1"/>
</dbReference>
<dbReference type="NCBIfam" id="TIGR00745">
    <property type="entry name" value="apbA_panE"/>
    <property type="match status" value="1"/>
</dbReference>
<dbReference type="RefSeq" id="XP_040626873.1">
    <property type="nucleotide sequence ID" value="XM_040773271.1"/>
</dbReference>
<evidence type="ECO:0000259" key="9">
    <source>
        <dbReference type="Pfam" id="PF08546"/>
    </source>
</evidence>
<comment type="function">
    <text evidence="6">Catalyzes the NADPH-dependent reduction of ketopantoate into pantoic acid.</text>
</comment>
<dbReference type="SUPFAM" id="SSF51735">
    <property type="entry name" value="NAD(P)-binding Rossmann-fold domains"/>
    <property type="match status" value="1"/>
</dbReference>